<evidence type="ECO:0000256" key="4">
    <source>
        <dbReference type="ARBA" id="ARBA00023163"/>
    </source>
</evidence>
<reference evidence="6" key="1">
    <citation type="submission" date="2020-12" db="EMBL/GenBank/DDBJ databases">
        <title>M. sibirica DSM 26468T genome.</title>
        <authorList>
            <person name="Thieme N."/>
            <person name="Rettenmaier R."/>
            <person name="Zverlov V."/>
            <person name="Liebl W."/>
        </authorList>
    </citation>
    <scope>NUCLEOTIDE SEQUENCE</scope>
    <source>
        <strain evidence="6">DSM 26468</strain>
    </source>
</reference>
<organism evidence="6 7">
    <name type="scientific">Mobilitalea sibirica</name>
    <dbReference type="NCBI Taxonomy" id="1462919"/>
    <lineage>
        <taxon>Bacteria</taxon>
        <taxon>Bacillati</taxon>
        <taxon>Bacillota</taxon>
        <taxon>Clostridia</taxon>
        <taxon>Lachnospirales</taxon>
        <taxon>Lachnospiraceae</taxon>
        <taxon>Mobilitalea</taxon>
    </lineage>
</organism>
<dbReference type="InterPro" id="IPR036390">
    <property type="entry name" value="WH_DNA-bd_sf"/>
</dbReference>
<evidence type="ECO:0000256" key="2">
    <source>
        <dbReference type="ARBA" id="ARBA00023015"/>
    </source>
</evidence>
<dbReference type="FunFam" id="1.10.10.10:FF:000001">
    <property type="entry name" value="LysR family transcriptional regulator"/>
    <property type="match status" value="1"/>
</dbReference>
<evidence type="ECO:0000256" key="1">
    <source>
        <dbReference type="ARBA" id="ARBA00009437"/>
    </source>
</evidence>
<keyword evidence="4" id="KW-0804">Transcription</keyword>
<keyword evidence="3" id="KW-0238">DNA-binding</keyword>
<dbReference type="Pfam" id="PF03466">
    <property type="entry name" value="LysR_substrate"/>
    <property type="match status" value="1"/>
</dbReference>
<protein>
    <submittedName>
        <fullName evidence="6">LysR family transcriptional regulator</fullName>
    </submittedName>
</protein>
<dbReference type="Gene3D" id="3.40.190.290">
    <property type="match status" value="1"/>
</dbReference>
<dbReference type="RefSeq" id="WP_197660269.1">
    <property type="nucleotide sequence ID" value="NZ_JAEAGR010000003.1"/>
</dbReference>
<dbReference type="InterPro" id="IPR005119">
    <property type="entry name" value="LysR_subst-bd"/>
</dbReference>
<dbReference type="InterPro" id="IPR000847">
    <property type="entry name" value="LysR_HTH_N"/>
</dbReference>
<keyword evidence="7" id="KW-1185">Reference proteome</keyword>
<dbReference type="GO" id="GO:0000976">
    <property type="term" value="F:transcription cis-regulatory region binding"/>
    <property type="evidence" value="ECO:0007669"/>
    <property type="project" value="TreeGrafter"/>
</dbReference>
<feature type="domain" description="HTH lysR-type" evidence="5">
    <location>
        <begin position="1"/>
        <end position="60"/>
    </location>
</feature>
<comment type="caution">
    <text evidence="6">The sequence shown here is derived from an EMBL/GenBank/DDBJ whole genome shotgun (WGS) entry which is preliminary data.</text>
</comment>
<evidence type="ECO:0000259" key="5">
    <source>
        <dbReference type="PROSITE" id="PS50931"/>
    </source>
</evidence>
<dbReference type="SUPFAM" id="SSF53850">
    <property type="entry name" value="Periplasmic binding protein-like II"/>
    <property type="match status" value="1"/>
</dbReference>
<comment type="similarity">
    <text evidence="1">Belongs to the LysR transcriptional regulatory family.</text>
</comment>
<gene>
    <name evidence="6" type="ORF">I5677_03935</name>
</gene>
<proteinExistence type="inferred from homology"/>
<dbReference type="Proteomes" id="UP000623269">
    <property type="component" value="Unassembled WGS sequence"/>
</dbReference>
<dbReference type="CDD" id="cd05466">
    <property type="entry name" value="PBP2_LTTR_substrate"/>
    <property type="match status" value="1"/>
</dbReference>
<accession>A0A8J7GXP8</accession>
<dbReference type="Gene3D" id="1.10.10.10">
    <property type="entry name" value="Winged helix-like DNA-binding domain superfamily/Winged helix DNA-binding domain"/>
    <property type="match status" value="1"/>
</dbReference>
<evidence type="ECO:0000256" key="3">
    <source>
        <dbReference type="ARBA" id="ARBA00023125"/>
    </source>
</evidence>
<sequence>MEQNLSLYHVFLSVAQSGNISHAAKLLYISQPAVSKAITNLEENLKTTLFVRSSRGVKLTEEGSILYEHVKKAFDLLTMGEERLQRIRELGIGHLRIGVSSTLCKYLLLPYLNVFVKENPHIKITIESQSSYHTIKQLENHTLDIGLVAKPSSSKAFHFYSLGEIEDIFVATPGYLDNLMLREKAYDIFSSANIMLLDKENVSRKYIDDYFKENSIEPKHILEVSNMDLLIEFAKTGLGIACVIRDFVTEELKQGTLVQIPLQIPVNKREVGFAYAKSAFLSNSILKFIKFTQKRS</sequence>
<keyword evidence="2" id="KW-0805">Transcription regulation</keyword>
<dbReference type="AlphaFoldDB" id="A0A8J7GXP8"/>
<dbReference type="PANTHER" id="PTHR30126">
    <property type="entry name" value="HTH-TYPE TRANSCRIPTIONAL REGULATOR"/>
    <property type="match status" value="1"/>
</dbReference>
<dbReference type="Pfam" id="PF00126">
    <property type="entry name" value="HTH_1"/>
    <property type="match status" value="1"/>
</dbReference>
<dbReference type="EMBL" id="JAEAGR010000003">
    <property type="protein sequence ID" value="MBH1940044.1"/>
    <property type="molecule type" value="Genomic_DNA"/>
</dbReference>
<evidence type="ECO:0000313" key="7">
    <source>
        <dbReference type="Proteomes" id="UP000623269"/>
    </source>
</evidence>
<dbReference type="PRINTS" id="PR00039">
    <property type="entry name" value="HTHLYSR"/>
</dbReference>
<dbReference type="GO" id="GO:0003700">
    <property type="term" value="F:DNA-binding transcription factor activity"/>
    <property type="evidence" value="ECO:0007669"/>
    <property type="project" value="InterPro"/>
</dbReference>
<dbReference type="PROSITE" id="PS50931">
    <property type="entry name" value="HTH_LYSR"/>
    <property type="match status" value="1"/>
</dbReference>
<dbReference type="InterPro" id="IPR036388">
    <property type="entry name" value="WH-like_DNA-bd_sf"/>
</dbReference>
<dbReference type="PANTHER" id="PTHR30126:SF64">
    <property type="entry name" value="HTH-TYPE TRANSCRIPTIONAL REGULATOR CITR"/>
    <property type="match status" value="1"/>
</dbReference>
<evidence type="ECO:0000313" key="6">
    <source>
        <dbReference type="EMBL" id="MBH1940044.1"/>
    </source>
</evidence>
<name>A0A8J7GXP8_9FIRM</name>
<dbReference type="SUPFAM" id="SSF46785">
    <property type="entry name" value="Winged helix' DNA-binding domain"/>
    <property type="match status" value="1"/>
</dbReference>